<organism evidence="8 9">
    <name type="scientific">Salinithrix halophila</name>
    <dbReference type="NCBI Taxonomy" id="1485204"/>
    <lineage>
        <taxon>Bacteria</taxon>
        <taxon>Bacillati</taxon>
        <taxon>Bacillota</taxon>
        <taxon>Bacilli</taxon>
        <taxon>Bacillales</taxon>
        <taxon>Thermoactinomycetaceae</taxon>
        <taxon>Salinithrix</taxon>
    </lineage>
</organism>
<dbReference type="Pfam" id="PF13183">
    <property type="entry name" value="Fer4_8"/>
    <property type="match status" value="1"/>
</dbReference>
<dbReference type="InterPro" id="IPR004017">
    <property type="entry name" value="Cys_rich_dom"/>
</dbReference>
<feature type="domain" description="4Fe-4S ferredoxin-type" evidence="7">
    <location>
        <begin position="72"/>
        <end position="96"/>
    </location>
</feature>
<dbReference type="InterPro" id="IPR017900">
    <property type="entry name" value="4Fe4S_Fe_S_CS"/>
</dbReference>
<name>A0ABV8JC31_9BACL</name>
<keyword evidence="4 6" id="KW-0408">Iron</keyword>
<keyword evidence="6" id="KW-0249">Electron transport</keyword>
<evidence type="ECO:0000256" key="1">
    <source>
        <dbReference type="ARBA" id="ARBA00022485"/>
    </source>
</evidence>
<dbReference type="PIRSF" id="PIRSF000139">
    <property type="entry name" value="Glc_ox_4Fe-4S"/>
    <property type="match status" value="1"/>
</dbReference>
<dbReference type="RefSeq" id="WP_380702519.1">
    <property type="nucleotide sequence ID" value="NZ_JBHSAP010000007.1"/>
</dbReference>
<proteinExistence type="predicted"/>
<dbReference type="InterPro" id="IPR017896">
    <property type="entry name" value="4Fe4S_Fe-S-bd"/>
</dbReference>
<evidence type="ECO:0000259" key="7">
    <source>
        <dbReference type="PROSITE" id="PS51379"/>
    </source>
</evidence>
<dbReference type="SUPFAM" id="SSF54862">
    <property type="entry name" value="4Fe-4S ferredoxins"/>
    <property type="match status" value="1"/>
</dbReference>
<evidence type="ECO:0000256" key="2">
    <source>
        <dbReference type="ARBA" id="ARBA00022723"/>
    </source>
</evidence>
<dbReference type="InterPro" id="IPR009051">
    <property type="entry name" value="Helical_ferredxn"/>
</dbReference>
<dbReference type="PANTHER" id="PTHR32479:SF17">
    <property type="entry name" value="GLYCOLATE OXIDASE IRON-SULFUR SUBUNIT"/>
    <property type="match status" value="1"/>
</dbReference>
<comment type="catalytic activity">
    <reaction evidence="6">
        <text>(R)-lactate + A = pyruvate + AH2</text>
        <dbReference type="Rhea" id="RHEA:15089"/>
        <dbReference type="ChEBI" id="CHEBI:13193"/>
        <dbReference type="ChEBI" id="CHEBI:15361"/>
        <dbReference type="ChEBI" id="CHEBI:16004"/>
        <dbReference type="ChEBI" id="CHEBI:17499"/>
    </reaction>
</comment>
<dbReference type="PANTHER" id="PTHR32479">
    <property type="entry name" value="GLYCOLATE OXIDASE IRON-SULFUR SUBUNIT"/>
    <property type="match status" value="1"/>
</dbReference>
<comment type="caution">
    <text evidence="8">The sequence shown here is derived from an EMBL/GenBank/DDBJ whole genome shotgun (WGS) entry which is preliminary data.</text>
</comment>
<dbReference type="EC" id="1.1.99.14" evidence="6"/>
<comment type="function">
    <text evidence="6">Component of a complex that catalyzes the oxidation of glycolate to glyoxylate.</text>
</comment>
<keyword evidence="6" id="KW-0813">Transport</keyword>
<keyword evidence="9" id="KW-1185">Reference proteome</keyword>
<dbReference type="Pfam" id="PF02754">
    <property type="entry name" value="CCG"/>
    <property type="match status" value="2"/>
</dbReference>
<dbReference type="Gene3D" id="1.10.1060.10">
    <property type="entry name" value="Alpha-helical ferredoxin"/>
    <property type="match status" value="1"/>
</dbReference>
<accession>A0ABV8JC31</accession>
<keyword evidence="1 6" id="KW-0004">4Fe-4S</keyword>
<keyword evidence="3" id="KW-0677">Repeat</keyword>
<keyword evidence="2 6" id="KW-0479">Metal-binding</keyword>
<reference evidence="9" key="1">
    <citation type="journal article" date="2019" name="Int. J. Syst. Evol. Microbiol.">
        <title>The Global Catalogue of Microorganisms (GCM) 10K type strain sequencing project: providing services to taxonomists for standard genome sequencing and annotation.</title>
        <authorList>
            <consortium name="The Broad Institute Genomics Platform"/>
            <consortium name="The Broad Institute Genome Sequencing Center for Infectious Disease"/>
            <person name="Wu L."/>
            <person name="Ma J."/>
        </authorList>
    </citation>
    <scope>NUCLEOTIDE SEQUENCE [LARGE SCALE GENOMIC DNA]</scope>
    <source>
        <strain evidence="9">IBRC-M 10813</strain>
    </source>
</reference>
<dbReference type="Proteomes" id="UP001595843">
    <property type="component" value="Unassembled WGS sequence"/>
</dbReference>
<feature type="domain" description="4Fe-4S ferredoxin-type" evidence="7">
    <location>
        <begin position="19"/>
        <end position="51"/>
    </location>
</feature>
<gene>
    <name evidence="8" type="ORF">ACFOUO_04375</name>
</gene>
<protein>
    <recommendedName>
        <fullName evidence="6">Glycolate oxidase iron-sulfur subunit</fullName>
        <ecNumber evidence="6">1.1.99.14</ecNumber>
    </recommendedName>
</protein>
<dbReference type="PROSITE" id="PS51379">
    <property type="entry name" value="4FE4S_FER_2"/>
    <property type="match status" value="2"/>
</dbReference>
<evidence type="ECO:0000313" key="8">
    <source>
        <dbReference type="EMBL" id="MFC4076040.1"/>
    </source>
</evidence>
<dbReference type="EMBL" id="JBHSAP010000007">
    <property type="protein sequence ID" value="MFC4076040.1"/>
    <property type="molecule type" value="Genomic_DNA"/>
</dbReference>
<dbReference type="InterPro" id="IPR012257">
    <property type="entry name" value="Glc_ox_4Fe-4S"/>
</dbReference>
<dbReference type="PROSITE" id="PS00198">
    <property type="entry name" value="4FE4S_FER_1"/>
    <property type="match status" value="1"/>
</dbReference>
<evidence type="ECO:0000256" key="4">
    <source>
        <dbReference type="ARBA" id="ARBA00023004"/>
    </source>
</evidence>
<comment type="cofactor">
    <cofactor evidence="6">
        <name>[4Fe-4S] cluster</name>
        <dbReference type="ChEBI" id="CHEBI:49883"/>
    </cofactor>
    <text evidence="6">Binds 2 [4Fe-4S] clusters.</text>
</comment>
<evidence type="ECO:0000256" key="6">
    <source>
        <dbReference type="PIRNR" id="PIRNR000139"/>
    </source>
</evidence>
<evidence type="ECO:0000256" key="5">
    <source>
        <dbReference type="ARBA" id="ARBA00023014"/>
    </source>
</evidence>
<keyword evidence="5 6" id="KW-0411">Iron-sulfur</keyword>
<sequence>MTVNPTPQNSPWNQMGEQLKRTLDEEELTHCMRCGFCLPACPTYRETGREAASPRGRIALMKAVHDDLMIPDKSFSDQMNFCLGCRACETACPADVRFGRLLEQSRAAVTTHAPKSRWVKGIRRFFFHGLFPSRRRLRIVGALIALYQKSGLKKLLHKTGLARLIMPDHLREMDAVMPAASTQGVVERAGATRLSAEGESLGRVGLFRGCIMDVIFAETNHNTAKLLQAAGYEVVIPRSQTCCGALHAHGGEEKAAHRLAKENIRAFKEAGVDWIASNAGGCGAQLVEYPYMLKSDPEWAEDARWFADQTKDVSQLITAGRPLRLDPIPERITYQDSCHLRNGMKVTAEPRALLSAIPGTTFTEFFEGERCCGSAGIYNLTQPETSMSILDAKMEYVTDTQADTLVTSNPGCLLQMKLGIQRANLQDHMRAVHLVDLLAESMEMNKR</sequence>
<evidence type="ECO:0000256" key="3">
    <source>
        <dbReference type="ARBA" id="ARBA00022737"/>
    </source>
</evidence>
<comment type="catalytic activity">
    <reaction evidence="6">
        <text>glycolate + A = glyoxylate + AH2</text>
        <dbReference type="Rhea" id="RHEA:21264"/>
        <dbReference type="ChEBI" id="CHEBI:13193"/>
        <dbReference type="ChEBI" id="CHEBI:17499"/>
        <dbReference type="ChEBI" id="CHEBI:29805"/>
        <dbReference type="ChEBI" id="CHEBI:36655"/>
        <dbReference type="EC" id="1.1.99.14"/>
    </reaction>
</comment>
<evidence type="ECO:0000313" key="9">
    <source>
        <dbReference type="Proteomes" id="UP001595843"/>
    </source>
</evidence>